<dbReference type="EMBL" id="ARQD01000002">
    <property type="protein sequence ID" value="KIX85313.1"/>
    <property type="molecule type" value="Genomic_DNA"/>
</dbReference>
<dbReference type="Gene3D" id="2.130.10.10">
    <property type="entry name" value="YVTN repeat-like/Quinoprotein amine dehydrogenase"/>
    <property type="match status" value="2"/>
</dbReference>
<dbReference type="PROSITE" id="PS50082">
    <property type="entry name" value="WD_REPEATS_2"/>
    <property type="match status" value="2"/>
</dbReference>
<organism evidence="2 3">
    <name type="scientific">candidate division TM6 bacterium JCVI TM6SC1</name>
    <dbReference type="NCBI Taxonomy" id="1306947"/>
    <lineage>
        <taxon>Bacteria</taxon>
        <taxon>Candidatus Babelota</taxon>
        <taxon>Vermiphilus</taxon>
    </lineage>
</organism>
<feature type="repeat" description="WD" evidence="1">
    <location>
        <begin position="270"/>
        <end position="311"/>
    </location>
</feature>
<dbReference type="SUPFAM" id="SSF50978">
    <property type="entry name" value="WD40 repeat-like"/>
    <property type="match status" value="1"/>
</dbReference>
<dbReference type="InterPro" id="IPR001680">
    <property type="entry name" value="WD40_rpt"/>
</dbReference>
<dbReference type="InterPro" id="IPR015943">
    <property type="entry name" value="WD40/YVTN_repeat-like_dom_sf"/>
</dbReference>
<dbReference type="AlphaFoldDB" id="A0A0D2JLU0"/>
<dbReference type="eggNOG" id="COG2319">
    <property type="taxonomic scope" value="Bacteria"/>
</dbReference>
<sequence length="439" mass="49811">MLYKLVCTFTLVCLNSYSSDNNFSLRKIAAYQVIKNLSDKNNLYNFKNIPEELQKYVSKIATQIATALYLKQLHSLDDTSNMVVDYQLLHKKKLPLDQMLAIHCSNSYTEVIGIKNNVLAFIKINNNVGNFNIIQKILLYPHSGHSKSVAYANGTLASCDNQGNLTIGYVLPDGNYILLQKASMNHDKINHLVWSKHSILSCAHDSGIISLWQAAPENTYHCTHSIQAHNGSILHIAWKNTTTFASAGGADKSIKIWQCKDNEWKCLQTLDMHNDRITHLAWNHDGTILASSSEDLSIKFWRYNPSTLQYEHSTTIYTFENFINSMEWYENYLACGCVDKTIHIFKNNELNNTIEKISCIHNNLSDVSHLTWNTHGSALLAVSNIHKTLCVWNTYNQWSPDTSYRIIANPILPTTLAVSQEVAPHNQNKNILSRCCIVL</sequence>
<feature type="repeat" description="WD" evidence="1">
    <location>
        <begin position="226"/>
        <end position="258"/>
    </location>
</feature>
<dbReference type="GO" id="GO:0016226">
    <property type="term" value="P:iron-sulfur cluster assembly"/>
    <property type="evidence" value="ECO:0007669"/>
    <property type="project" value="TreeGrafter"/>
</dbReference>
<proteinExistence type="predicted"/>
<dbReference type="GO" id="GO:0097361">
    <property type="term" value="C:cytosolic [4Fe-4S] assembly targeting complex"/>
    <property type="evidence" value="ECO:0007669"/>
    <property type="project" value="TreeGrafter"/>
</dbReference>
<name>A0A0D2JLU0_9BACT</name>
<protein>
    <submittedName>
        <fullName evidence="2">Uncharacterized protein</fullName>
    </submittedName>
</protein>
<keyword evidence="1" id="KW-0853">WD repeat</keyword>
<dbReference type="PANTHER" id="PTHR19920">
    <property type="entry name" value="WD40 PROTEIN CIAO1"/>
    <property type="match status" value="1"/>
</dbReference>
<dbReference type="PANTHER" id="PTHR19920:SF0">
    <property type="entry name" value="CYTOSOLIC IRON-SULFUR PROTEIN ASSEMBLY PROTEIN CIAO1-RELATED"/>
    <property type="match status" value="1"/>
</dbReference>
<evidence type="ECO:0000313" key="2">
    <source>
        <dbReference type="EMBL" id="KIX85313.1"/>
    </source>
</evidence>
<dbReference type="Proteomes" id="UP000032214">
    <property type="component" value="Unassembled WGS sequence"/>
</dbReference>
<keyword evidence="3" id="KW-1185">Reference proteome</keyword>
<dbReference type="SMART" id="SM00320">
    <property type="entry name" value="WD40"/>
    <property type="match status" value="5"/>
</dbReference>
<gene>
    <name evidence="2" type="ORF">J120_03345</name>
</gene>
<dbReference type="InterPro" id="IPR036322">
    <property type="entry name" value="WD40_repeat_dom_sf"/>
</dbReference>
<dbReference type="Pfam" id="PF00400">
    <property type="entry name" value="WD40"/>
    <property type="match status" value="2"/>
</dbReference>
<accession>A0A0D2JLU0</accession>
<dbReference type="STRING" id="1306947.J120_03345"/>
<evidence type="ECO:0000256" key="1">
    <source>
        <dbReference type="PROSITE-ProRule" id="PRU00221"/>
    </source>
</evidence>
<comment type="caution">
    <text evidence="2">The sequence shown here is derived from an EMBL/GenBank/DDBJ whole genome shotgun (WGS) entry which is preliminary data.</text>
</comment>
<evidence type="ECO:0000313" key="3">
    <source>
        <dbReference type="Proteomes" id="UP000032214"/>
    </source>
</evidence>
<dbReference type="PROSITE" id="PS50294">
    <property type="entry name" value="WD_REPEATS_REGION"/>
    <property type="match status" value="2"/>
</dbReference>
<reference evidence="2 3" key="1">
    <citation type="journal article" date="2013" name="Proc. Natl. Acad. Sci. U.S.A.">
        <title>Candidate phylum TM6 genome recovered from a hospital sink biofilm provides genomic insights into this uncultivated phylum.</title>
        <authorList>
            <person name="McLean J.S."/>
            <person name="Lombardo M.J."/>
            <person name="Badger J.H."/>
            <person name="Edlund A."/>
            <person name="Novotny M."/>
            <person name="Yee-Greenbaum J."/>
            <person name="Vyahhi N."/>
            <person name="Hall A.P."/>
            <person name="Yang Y."/>
            <person name="Dupont C.L."/>
            <person name="Ziegler M.G."/>
            <person name="Chitsaz H."/>
            <person name="Allen A.E."/>
            <person name="Yooseph S."/>
            <person name="Tesler G."/>
            <person name="Pevzner P.A."/>
            <person name="Friedman R.M."/>
            <person name="Nealson K.H."/>
            <person name="Venter J.C."/>
            <person name="Lasken R.S."/>
        </authorList>
    </citation>
    <scope>NUCLEOTIDE SEQUENCE [LARGE SCALE GENOMIC DNA]</scope>
    <source>
        <strain evidence="2 3">TM6SC1</strain>
    </source>
</reference>